<feature type="domain" description="NAD(P)-binding" evidence="1">
    <location>
        <begin position="12"/>
        <end position="171"/>
    </location>
</feature>
<evidence type="ECO:0000313" key="3">
    <source>
        <dbReference type="Proteomes" id="UP000028875"/>
    </source>
</evidence>
<comment type="caution">
    <text evidence="2">The sequence shown here is derived from an EMBL/GenBank/DDBJ whole genome shotgun (WGS) entry which is preliminary data.</text>
</comment>
<evidence type="ECO:0000259" key="1">
    <source>
        <dbReference type="Pfam" id="PF13460"/>
    </source>
</evidence>
<dbReference type="InterPro" id="IPR016040">
    <property type="entry name" value="NAD(P)-bd_dom"/>
</dbReference>
<accession>A0A024Q7Q8</accession>
<reference evidence="2 3" key="1">
    <citation type="submission" date="2014-03" db="EMBL/GenBank/DDBJ databases">
        <authorList>
            <person name="Urmite Genomes U."/>
        </authorList>
    </citation>
    <scope>NUCLEOTIDE SEQUENCE [LARGE SCALE GENOMIC DNA]</scope>
    <source>
        <strain evidence="2 3">Vm-5</strain>
    </source>
</reference>
<dbReference type="RefSeq" id="WP_021290173.1">
    <property type="nucleotide sequence ID" value="NZ_BNER01000001.1"/>
</dbReference>
<dbReference type="OrthoDB" id="9774199at2"/>
<dbReference type="Pfam" id="PF13460">
    <property type="entry name" value="NAD_binding_10"/>
    <property type="match status" value="1"/>
</dbReference>
<dbReference type="Gene3D" id="3.40.50.720">
    <property type="entry name" value="NAD(P)-binding Rossmann-like Domain"/>
    <property type="match status" value="1"/>
</dbReference>
<protein>
    <submittedName>
        <fullName evidence="2">Putative NADH-flavin reductase</fullName>
    </submittedName>
</protein>
<evidence type="ECO:0000313" key="2">
    <source>
        <dbReference type="EMBL" id="CDQ37951.1"/>
    </source>
</evidence>
<dbReference type="Proteomes" id="UP000028875">
    <property type="component" value="Unassembled WGS sequence"/>
</dbReference>
<dbReference type="eggNOG" id="COG0702">
    <property type="taxonomic scope" value="Bacteria"/>
</dbReference>
<sequence>MKQTKPVVAIAGASGYIGQHVRRKLKGKVHVIGLSRNGDHYQDTEDITWRSCDLFSIKDTEKAVEGADIAVYLAQALKPSAKLTQGNVADRNAILSDNFAQAAKTQGVKKVICLTGPMPNSARKLSSHLKSRLEVERILRAYGTPVTAVRTGLVAEKPEQHLFVTKDMPLKQDVRSVQRIIVPAGNSAHAIAKYYVRWLQAFLRPWVRTEIDEKLHCTIGFLRPQCPLLELTYSPERSTADQALYDITDGLLTDKKQHHRGRMEFRKIPASNEAIIAIHDYVPALPWFVYRYTQAIMHRFVMACFQRHMKQLGKRELMHGKFPEKEKGLNHSS</sequence>
<proteinExistence type="predicted"/>
<name>A0A024Q7Q8_9BACI</name>
<reference evidence="3" key="2">
    <citation type="submission" date="2014-05" db="EMBL/GenBank/DDBJ databases">
        <title>Draft genome sequence of Virgibacillus massiliensis Vm-5.</title>
        <authorList>
            <person name="Khelaifia S."/>
            <person name="Croce O."/>
            <person name="Lagier J.C."/>
            <person name="Raoult D."/>
        </authorList>
    </citation>
    <scope>NUCLEOTIDE SEQUENCE [LARGE SCALE GENOMIC DNA]</scope>
    <source>
        <strain evidence="3">Vm-5</strain>
    </source>
</reference>
<dbReference type="EMBL" id="CCDP010000001">
    <property type="protein sequence ID" value="CDQ37951.1"/>
    <property type="molecule type" value="Genomic_DNA"/>
</dbReference>
<dbReference type="STRING" id="1462526.BN990_00217"/>
<keyword evidence="3" id="KW-1185">Reference proteome</keyword>
<organism evidence="2 3">
    <name type="scientific">Virgibacillus massiliensis</name>
    <dbReference type="NCBI Taxonomy" id="1462526"/>
    <lineage>
        <taxon>Bacteria</taxon>
        <taxon>Bacillati</taxon>
        <taxon>Bacillota</taxon>
        <taxon>Bacilli</taxon>
        <taxon>Bacillales</taxon>
        <taxon>Bacillaceae</taxon>
        <taxon>Virgibacillus</taxon>
    </lineage>
</organism>
<dbReference type="InterPro" id="IPR036291">
    <property type="entry name" value="NAD(P)-bd_dom_sf"/>
</dbReference>
<dbReference type="SUPFAM" id="SSF51735">
    <property type="entry name" value="NAD(P)-binding Rossmann-fold domains"/>
    <property type="match status" value="1"/>
</dbReference>
<gene>
    <name evidence="2" type="ORF">BN990_00217</name>
</gene>
<dbReference type="AlphaFoldDB" id="A0A024Q7Q8"/>